<reference evidence="4" key="1">
    <citation type="journal article" date="2019" name="Int. J. Syst. Evol. Microbiol.">
        <title>The Global Catalogue of Microorganisms (GCM) 10K type strain sequencing project: providing services to taxonomists for standard genome sequencing and annotation.</title>
        <authorList>
            <consortium name="The Broad Institute Genomics Platform"/>
            <consortium name="The Broad Institute Genome Sequencing Center for Infectious Disease"/>
            <person name="Wu L."/>
            <person name="Ma J."/>
        </authorList>
    </citation>
    <scope>NUCLEOTIDE SEQUENCE [LARGE SCALE GENOMIC DNA]</scope>
    <source>
        <strain evidence="4">JCM 30742</strain>
    </source>
</reference>
<protein>
    <submittedName>
        <fullName evidence="3">Cysteine hydrolase</fullName>
    </submittedName>
</protein>
<sequence length="229" mass="24043">MIELCGKLVRDTLEELLDPATTALVVIDMQKGAVSAGGAIGDSGHDLSMMPTVAERCGKAIAAARRNGVPVFHIRVENLPDGASSPPAWLRALYTAANGRPIDLGRLSLKGDPATDFCEPCMPQEGEAVITKRRPSAFVGTELALLLRSQGIESVALVGVSTGGCVEATLRDAVHNDFYAVLLEDAVGAYDTVVHDAALTVMRARHDVCAVDEAIAVWESADSVGRAHG</sequence>
<dbReference type="GO" id="GO:0016787">
    <property type="term" value="F:hydrolase activity"/>
    <property type="evidence" value="ECO:0007669"/>
    <property type="project" value="UniProtKB-KW"/>
</dbReference>
<dbReference type="PANTHER" id="PTHR43540">
    <property type="entry name" value="PEROXYUREIDOACRYLATE/UREIDOACRYLATE AMIDOHYDROLASE-RELATED"/>
    <property type="match status" value="1"/>
</dbReference>
<feature type="domain" description="Isochorismatase-like" evidence="2">
    <location>
        <begin position="22"/>
        <end position="205"/>
    </location>
</feature>
<gene>
    <name evidence="3" type="ORF">GCM10023081_22170</name>
</gene>
<keyword evidence="4" id="KW-1185">Reference proteome</keyword>
<evidence type="ECO:0000259" key="2">
    <source>
        <dbReference type="Pfam" id="PF00857"/>
    </source>
</evidence>
<dbReference type="InterPro" id="IPR000868">
    <property type="entry name" value="Isochorismatase-like_dom"/>
</dbReference>
<dbReference type="Gene3D" id="3.40.50.850">
    <property type="entry name" value="Isochorismatase-like"/>
    <property type="match status" value="1"/>
</dbReference>
<accession>A0ABP7CBT7</accession>
<evidence type="ECO:0000313" key="3">
    <source>
        <dbReference type="EMBL" id="GAA3684053.1"/>
    </source>
</evidence>
<dbReference type="InterPro" id="IPR050272">
    <property type="entry name" value="Isochorismatase-like_hydrls"/>
</dbReference>
<comment type="caution">
    <text evidence="3">The sequence shown here is derived from an EMBL/GenBank/DDBJ whole genome shotgun (WGS) entry which is preliminary data.</text>
</comment>
<proteinExistence type="predicted"/>
<keyword evidence="1 3" id="KW-0378">Hydrolase</keyword>
<organism evidence="3 4">
    <name type="scientific">Arthrobacter ginkgonis</name>
    <dbReference type="NCBI Taxonomy" id="1630594"/>
    <lineage>
        <taxon>Bacteria</taxon>
        <taxon>Bacillati</taxon>
        <taxon>Actinomycetota</taxon>
        <taxon>Actinomycetes</taxon>
        <taxon>Micrococcales</taxon>
        <taxon>Micrococcaceae</taxon>
        <taxon>Arthrobacter</taxon>
    </lineage>
</organism>
<evidence type="ECO:0000313" key="4">
    <source>
        <dbReference type="Proteomes" id="UP001500752"/>
    </source>
</evidence>
<dbReference type="Proteomes" id="UP001500752">
    <property type="component" value="Unassembled WGS sequence"/>
</dbReference>
<dbReference type="EMBL" id="BAABEO010000015">
    <property type="protein sequence ID" value="GAA3684053.1"/>
    <property type="molecule type" value="Genomic_DNA"/>
</dbReference>
<dbReference type="Pfam" id="PF00857">
    <property type="entry name" value="Isochorismatase"/>
    <property type="match status" value="1"/>
</dbReference>
<dbReference type="PANTHER" id="PTHR43540:SF9">
    <property type="entry name" value="FAMILY HYDROLASE, PUTATIVE (AFU_ORTHOLOGUE AFUA_2G08700)-RELATED"/>
    <property type="match status" value="1"/>
</dbReference>
<name>A0ABP7CBT7_9MICC</name>
<dbReference type="CDD" id="cd00431">
    <property type="entry name" value="cysteine_hydrolases"/>
    <property type="match status" value="1"/>
</dbReference>
<evidence type="ECO:0000256" key="1">
    <source>
        <dbReference type="ARBA" id="ARBA00022801"/>
    </source>
</evidence>
<dbReference type="InterPro" id="IPR036380">
    <property type="entry name" value="Isochorismatase-like_sf"/>
</dbReference>
<dbReference type="RefSeq" id="WP_345150794.1">
    <property type="nucleotide sequence ID" value="NZ_BAABEO010000015.1"/>
</dbReference>
<dbReference type="SUPFAM" id="SSF52499">
    <property type="entry name" value="Isochorismatase-like hydrolases"/>
    <property type="match status" value="1"/>
</dbReference>